<name>A0ABT6CYW5_9MICC</name>
<proteinExistence type="predicted"/>
<dbReference type="Proteomes" id="UP001220456">
    <property type="component" value="Unassembled WGS sequence"/>
</dbReference>
<protein>
    <recommendedName>
        <fullName evidence="3">Arsenite efflux pump</fullName>
    </recommendedName>
</protein>
<sequence>TVRAVALPALTAAAIAEATVVVVIPIAVQVRVKLTLLPPSPHRLSPLLQRKEDRLKCLSHVE</sequence>
<dbReference type="EMBL" id="JAROKN010000070">
    <property type="protein sequence ID" value="MDF9279287.1"/>
    <property type="molecule type" value="Genomic_DNA"/>
</dbReference>
<organism evidence="1 2">
    <name type="scientific">Arthrobacter vasquezii</name>
    <dbReference type="NCBI Taxonomy" id="2977629"/>
    <lineage>
        <taxon>Bacteria</taxon>
        <taxon>Bacillati</taxon>
        <taxon>Actinomycetota</taxon>
        <taxon>Actinomycetes</taxon>
        <taxon>Micrococcales</taxon>
        <taxon>Micrococcaceae</taxon>
        <taxon>Arthrobacter</taxon>
    </lineage>
</organism>
<keyword evidence="2" id="KW-1185">Reference proteome</keyword>
<evidence type="ECO:0000313" key="2">
    <source>
        <dbReference type="Proteomes" id="UP001220456"/>
    </source>
</evidence>
<reference evidence="1 2" key="1">
    <citation type="journal article" date="2023" name="Int. J. Syst. Evol. Microbiol.">
        <title>Arthrobacter vasquezii sp. nov., isolated from a soil sample from Union Glacier, Antarctica.</title>
        <authorList>
            <person name="Valenzuela-Ibaceta F."/>
            <person name="Carrasco V."/>
            <person name="Lagos-Moraga S."/>
            <person name="Dietz-Vargas C."/>
            <person name="Navarro C.A."/>
            <person name="Perez-Donoso J.M."/>
        </authorList>
    </citation>
    <scope>NUCLEOTIDE SEQUENCE [LARGE SCALE GENOMIC DNA]</scope>
    <source>
        <strain evidence="1 2">EH-1B-1</strain>
    </source>
</reference>
<comment type="caution">
    <text evidence="1">The sequence shown here is derived from an EMBL/GenBank/DDBJ whole genome shotgun (WGS) entry which is preliminary data.</text>
</comment>
<feature type="non-terminal residue" evidence="1">
    <location>
        <position position="1"/>
    </location>
</feature>
<gene>
    <name evidence="1" type="ORF">P4U43_15970</name>
</gene>
<evidence type="ECO:0000313" key="1">
    <source>
        <dbReference type="EMBL" id="MDF9279287.1"/>
    </source>
</evidence>
<evidence type="ECO:0008006" key="3">
    <source>
        <dbReference type="Google" id="ProtNLM"/>
    </source>
</evidence>
<accession>A0ABT6CYW5</accession>